<dbReference type="EMBL" id="JBDPZC010000001">
    <property type="protein sequence ID" value="MEO3711676.1"/>
    <property type="molecule type" value="Genomic_DNA"/>
</dbReference>
<dbReference type="SUPFAM" id="SSF54292">
    <property type="entry name" value="2Fe-2S ferredoxin-like"/>
    <property type="match status" value="1"/>
</dbReference>
<proteinExistence type="predicted"/>
<evidence type="ECO:0000313" key="3">
    <source>
        <dbReference type="EMBL" id="MEO3711676.1"/>
    </source>
</evidence>
<accession>A0ABV0G9E3</accession>
<dbReference type="Proteomes" id="UP001462640">
    <property type="component" value="Unassembled WGS sequence"/>
</dbReference>
<sequence length="81" mass="8730">MKTLTLHINGHARAVPAGITVASALRRCDVTLFGQTVYGSSRDVFCGMGQCQACRVRIDGQDESLACMRLVAEGMRVETQA</sequence>
<comment type="caution">
    <text evidence="3">The sequence shown here is derived from an EMBL/GenBank/DDBJ whole genome shotgun (WGS) entry which is preliminary data.</text>
</comment>
<dbReference type="Pfam" id="PF13510">
    <property type="entry name" value="Fer2_4"/>
    <property type="match status" value="1"/>
</dbReference>
<dbReference type="Gene3D" id="3.10.20.440">
    <property type="entry name" value="2Fe-2S iron-sulphur cluster binding domain, sarcosine oxidase, alpha subunit, N-terminal domain"/>
    <property type="match status" value="1"/>
</dbReference>
<evidence type="ECO:0000313" key="4">
    <source>
        <dbReference type="Proteomes" id="UP001462640"/>
    </source>
</evidence>
<dbReference type="InterPro" id="IPR001041">
    <property type="entry name" value="2Fe-2S_ferredoxin-type"/>
</dbReference>
<protein>
    <submittedName>
        <fullName evidence="3">(2Fe-2S)-binding protein</fullName>
    </submittedName>
</protein>
<feature type="domain" description="2Fe-2S ferredoxin-type" evidence="2">
    <location>
        <begin position="2"/>
        <end position="81"/>
    </location>
</feature>
<name>A0ABV0G9E3_9BURK</name>
<organism evidence="3 4">
    <name type="scientific">Roseateles flavus</name>
    <dbReference type="NCBI Taxonomy" id="3149041"/>
    <lineage>
        <taxon>Bacteria</taxon>
        <taxon>Pseudomonadati</taxon>
        <taxon>Pseudomonadota</taxon>
        <taxon>Betaproteobacteria</taxon>
        <taxon>Burkholderiales</taxon>
        <taxon>Sphaerotilaceae</taxon>
        <taxon>Roseateles</taxon>
    </lineage>
</organism>
<keyword evidence="1" id="KW-0560">Oxidoreductase</keyword>
<evidence type="ECO:0000256" key="1">
    <source>
        <dbReference type="ARBA" id="ARBA00023002"/>
    </source>
</evidence>
<evidence type="ECO:0000259" key="2">
    <source>
        <dbReference type="PROSITE" id="PS51085"/>
    </source>
</evidence>
<dbReference type="InterPro" id="IPR036010">
    <property type="entry name" value="2Fe-2S_ferredoxin-like_sf"/>
</dbReference>
<dbReference type="PROSITE" id="PS51085">
    <property type="entry name" value="2FE2S_FER_2"/>
    <property type="match status" value="1"/>
</dbReference>
<reference evidence="3 4" key="1">
    <citation type="submission" date="2024-05" db="EMBL/GenBank/DDBJ databases">
        <title>Roseateles sp. 2.12 16S ribosomal RNA gene Genome sequencing and assembly.</title>
        <authorList>
            <person name="Woo H."/>
        </authorList>
    </citation>
    <scope>NUCLEOTIDE SEQUENCE [LARGE SCALE GENOMIC DNA]</scope>
    <source>
        <strain evidence="3 4">2.12</strain>
    </source>
</reference>
<dbReference type="RefSeq" id="WP_347605745.1">
    <property type="nucleotide sequence ID" value="NZ_JBDPZC010000001.1"/>
</dbReference>
<dbReference type="InterPro" id="IPR042204">
    <property type="entry name" value="2Fe-2S-bd_N"/>
</dbReference>
<gene>
    <name evidence="3" type="ORF">ABDJ40_02740</name>
</gene>
<keyword evidence="4" id="KW-1185">Reference proteome</keyword>